<protein>
    <submittedName>
        <fullName evidence="7">Rieske 2Fe-2S domain-containing protein</fullName>
    </submittedName>
</protein>
<dbReference type="PROSITE" id="PS51296">
    <property type="entry name" value="RIESKE"/>
    <property type="match status" value="1"/>
</dbReference>
<dbReference type="Gene3D" id="3.90.380.10">
    <property type="entry name" value="Naphthalene 1,2-dioxygenase Alpha Subunit, Chain A, domain 1"/>
    <property type="match status" value="1"/>
</dbReference>
<dbReference type="InterPro" id="IPR050584">
    <property type="entry name" value="Cholesterol_7-desaturase"/>
</dbReference>
<evidence type="ECO:0000256" key="5">
    <source>
        <dbReference type="ARBA" id="ARBA00023014"/>
    </source>
</evidence>
<evidence type="ECO:0000313" key="7">
    <source>
        <dbReference type="EMBL" id="MFC3229187.1"/>
    </source>
</evidence>
<dbReference type="SUPFAM" id="SSF55961">
    <property type="entry name" value="Bet v1-like"/>
    <property type="match status" value="1"/>
</dbReference>
<keyword evidence="2" id="KW-0479">Metal-binding</keyword>
<dbReference type="SUPFAM" id="SSF50022">
    <property type="entry name" value="ISP domain"/>
    <property type="match status" value="1"/>
</dbReference>
<dbReference type="CDD" id="cd03479">
    <property type="entry name" value="Rieske_RO_Alpha_PhDO_like"/>
    <property type="match status" value="1"/>
</dbReference>
<evidence type="ECO:0000256" key="2">
    <source>
        <dbReference type="ARBA" id="ARBA00022723"/>
    </source>
</evidence>
<organism evidence="7 8">
    <name type="scientific">Marinibaculum pumilum</name>
    <dbReference type="NCBI Taxonomy" id="1766165"/>
    <lineage>
        <taxon>Bacteria</taxon>
        <taxon>Pseudomonadati</taxon>
        <taxon>Pseudomonadota</taxon>
        <taxon>Alphaproteobacteria</taxon>
        <taxon>Rhodospirillales</taxon>
        <taxon>Rhodospirillaceae</taxon>
        <taxon>Marinibaculum</taxon>
    </lineage>
</organism>
<dbReference type="EMBL" id="JBHRTR010000031">
    <property type="protein sequence ID" value="MFC3229187.1"/>
    <property type="molecule type" value="Genomic_DNA"/>
</dbReference>
<dbReference type="PANTHER" id="PTHR21266">
    <property type="entry name" value="IRON-SULFUR DOMAIN CONTAINING PROTEIN"/>
    <property type="match status" value="1"/>
</dbReference>
<comment type="caution">
    <text evidence="7">The sequence shown here is derived from an EMBL/GenBank/DDBJ whole genome shotgun (WGS) entry which is preliminary data.</text>
</comment>
<evidence type="ECO:0000256" key="1">
    <source>
        <dbReference type="ARBA" id="ARBA00022714"/>
    </source>
</evidence>
<proteinExistence type="predicted"/>
<dbReference type="Pfam" id="PF19301">
    <property type="entry name" value="LigXa_C"/>
    <property type="match status" value="1"/>
</dbReference>
<dbReference type="InterPro" id="IPR036922">
    <property type="entry name" value="Rieske_2Fe-2S_sf"/>
</dbReference>
<feature type="domain" description="Rieske" evidence="6">
    <location>
        <begin position="27"/>
        <end position="134"/>
    </location>
</feature>
<dbReference type="InterPro" id="IPR017941">
    <property type="entry name" value="Rieske_2Fe-2S"/>
</dbReference>
<evidence type="ECO:0000259" key="6">
    <source>
        <dbReference type="PROSITE" id="PS51296"/>
    </source>
</evidence>
<keyword evidence="5" id="KW-0411">Iron-sulfur</keyword>
<reference evidence="8" key="1">
    <citation type="journal article" date="2019" name="Int. J. Syst. Evol. Microbiol.">
        <title>The Global Catalogue of Microorganisms (GCM) 10K type strain sequencing project: providing services to taxonomists for standard genome sequencing and annotation.</title>
        <authorList>
            <consortium name="The Broad Institute Genomics Platform"/>
            <consortium name="The Broad Institute Genome Sequencing Center for Infectious Disease"/>
            <person name="Wu L."/>
            <person name="Ma J."/>
        </authorList>
    </citation>
    <scope>NUCLEOTIDE SEQUENCE [LARGE SCALE GENOMIC DNA]</scope>
    <source>
        <strain evidence="8">KCTC 42964</strain>
    </source>
</reference>
<keyword evidence="3" id="KW-0560">Oxidoreductase</keyword>
<dbReference type="Pfam" id="PF00355">
    <property type="entry name" value="Rieske"/>
    <property type="match status" value="1"/>
</dbReference>
<dbReference type="Proteomes" id="UP001595528">
    <property type="component" value="Unassembled WGS sequence"/>
</dbReference>
<dbReference type="InterPro" id="IPR015881">
    <property type="entry name" value="ARHD_Rieske_2Fe_2S"/>
</dbReference>
<dbReference type="PROSITE" id="PS00570">
    <property type="entry name" value="RING_HYDROXYL_ALPHA"/>
    <property type="match status" value="1"/>
</dbReference>
<sequence length="432" mass="48425">MLKAEDNEILTRTDPGTPMGDMMRRFWIPFMTSKELPEADGAPLRVTLLGEQLLAFRDTDGRVGLIDEFCPHRRASLFFGRNEECGIRCVYHGWKFDVEGKCLEVPSEPADSTLARKVRLTAYPVREAGGVLWAYMGPKGEEGALPNIEWLSLPLPHVYVSRWEQESNYFQALEGEIDSSHVSFLHRQLDAKDAPKGSLSGAWFTGDTAPKWTIDQHSHGLTLAARRTVEDGAGYWRMNQFMLPFYTMIAPEPGGYITNRMWVPKDDTHCWVICATYRPDKPLTEDDLEKFTAGKFAHRRVLPGTTIPMERMENDYGLDRRLQKTVSYTGIPGVRAQDAMVTETAGPIADRTKEHLGTSDTAIIAARKLMIDAAKRFRDGTVPEAAAGGDIYAVRSWSSVLPASVKSYRDDPDTMAAMRTAGQKRDRQTVDA</sequence>
<keyword evidence="1" id="KW-0001">2Fe-2S</keyword>
<accession>A0ABV7L4J9</accession>
<name>A0ABV7L4J9_9PROT</name>
<gene>
    <name evidence="7" type="ORF">ACFOGJ_18215</name>
</gene>
<dbReference type="PANTHER" id="PTHR21266:SF59">
    <property type="entry name" value="BLR4922 PROTEIN"/>
    <property type="match status" value="1"/>
</dbReference>
<keyword evidence="4" id="KW-0408">Iron</keyword>
<dbReference type="InterPro" id="IPR045623">
    <property type="entry name" value="LigXa_C"/>
</dbReference>
<evidence type="ECO:0000256" key="4">
    <source>
        <dbReference type="ARBA" id="ARBA00023004"/>
    </source>
</evidence>
<keyword evidence="8" id="KW-1185">Reference proteome</keyword>
<evidence type="ECO:0000256" key="3">
    <source>
        <dbReference type="ARBA" id="ARBA00023002"/>
    </source>
</evidence>
<evidence type="ECO:0000313" key="8">
    <source>
        <dbReference type="Proteomes" id="UP001595528"/>
    </source>
</evidence>
<dbReference type="Gene3D" id="2.102.10.10">
    <property type="entry name" value="Rieske [2Fe-2S] iron-sulphur domain"/>
    <property type="match status" value="1"/>
</dbReference>
<dbReference type="RefSeq" id="WP_379903155.1">
    <property type="nucleotide sequence ID" value="NZ_JBHRTR010000031.1"/>
</dbReference>